<dbReference type="InterPro" id="IPR003838">
    <property type="entry name" value="ABC3_permease_C"/>
</dbReference>
<evidence type="ECO:0000256" key="6">
    <source>
        <dbReference type="ARBA" id="ARBA00023136"/>
    </source>
</evidence>
<protein>
    <submittedName>
        <fullName evidence="10">ABC transporter permease</fullName>
    </submittedName>
</protein>
<comment type="caution">
    <text evidence="10">The sequence shown here is derived from an EMBL/GenBank/DDBJ whole genome shotgun (WGS) entry which is preliminary data.</text>
</comment>
<accession>A0ABV6YWF1</accession>
<name>A0ABV6YWF1_UNCC1</name>
<keyword evidence="4 7" id="KW-0812">Transmembrane</keyword>
<dbReference type="InterPro" id="IPR025857">
    <property type="entry name" value="MacB_PCD"/>
</dbReference>
<dbReference type="Pfam" id="PF02687">
    <property type="entry name" value="FtsX"/>
    <property type="match status" value="1"/>
</dbReference>
<evidence type="ECO:0000256" key="7">
    <source>
        <dbReference type="SAM" id="Phobius"/>
    </source>
</evidence>
<dbReference type="EMBL" id="JBHPBY010000104">
    <property type="protein sequence ID" value="MFC1850517.1"/>
    <property type="molecule type" value="Genomic_DNA"/>
</dbReference>
<evidence type="ECO:0000313" key="11">
    <source>
        <dbReference type="Proteomes" id="UP001594351"/>
    </source>
</evidence>
<organism evidence="10 11">
    <name type="scientific">candidate division CSSED10-310 bacterium</name>
    <dbReference type="NCBI Taxonomy" id="2855610"/>
    <lineage>
        <taxon>Bacteria</taxon>
        <taxon>Bacteria division CSSED10-310</taxon>
    </lineage>
</organism>
<evidence type="ECO:0000256" key="3">
    <source>
        <dbReference type="ARBA" id="ARBA00022475"/>
    </source>
</evidence>
<feature type="transmembrane region" description="Helical" evidence="7">
    <location>
        <begin position="336"/>
        <end position="357"/>
    </location>
</feature>
<reference evidence="10 11" key="1">
    <citation type="submission" date="2024-09" db="EMBL/GenBank/DDBJ databases">
        <title>Laminarin stimulates single cell rates of sulfate reduction while oxygen inhibits transcriptomic activity in coastal marine sediment.</title>
        <authorList>
            <person name="Lindsay M."/>
            <person name="Orcutt B."/>
            <person name="Emerson D."/>
            <person name="Stepanauskas R."/>
            <person name="D'Angelo T."/>
        </authorList>
    </citation>
    <scope>NUCLEOTIDE SEQUENCE [LARGE SCALE GENOMIC DNA]</scope>
    <source>
        <strain evidence="10">SAG AM-311-K15</strain>
    </source>
</reference>
<gene>
    <name evidence="10" type="ORF">ACFL27_10030</name>
</gene>
<evidence type="ECO:0000256" key="1">
    <source>
        <dbReference type="ARBA" id="ARBA00004651"/>
    </source>
</evidence>
<evidence type="ECO:0000256" key="4">
    <source>
        <dbReference type="ARBA" id="ARBA00022692"/>
    </source>
</evidence>
<evidence type="ECO:0000259" key="9">
    <source>
        <dbReference type="Pfam" id="PF12704"/>
    </source>
</evidence>
<evidence type="ECO:0000259" key="8">
    <source>
        <dbReference type="Pfam" id="PF02687"/>
    </source>
</evidence>
<keyword evidence="3" id="KW-1003">Cell membrane</keyword>
<dbReference type="Pfam" id="PF12704">
    <property type="entry name" value="MacB_PCD"/>
    <property type="match status" value="1"/>
</dbReference>
<proteinExistence type="inferred from homology"/>
<dbReference type="Proteomes" id="UP001594351">
    <property type="component" value="Unassembled WGS sequence"/>
</dbReference>
<feature type="domain" description="MacB-like periplasmic core" evidence="9">
    <location>
        <begin position="20"/>
        <end position="219"/>
    </location>
</feature>
<feature type="transmembrane region" description="Helical" evidence="7">
    <location>
        <begin position="282"/>
        <end position="302"/>
    </location>
</feature>
<evidence type="ECO:0000256" key="2">
    <source>
        <dbReference type="ARBA" id="ARBA00005236"/>
    </source>
</evidence>
<feature type="domain" description="ABC3 transporter permease C-terminal" evidence="8">
    <location>
        <begin position="286"/>
        <end position="414"/>
    </location>
</feature>
<comment type="similarity">
    <text evidence="2">Belongs to the ABC-4 integral membrane protein family. LolC/E subfamily.</text>
</comment>
<dbReference type="InterPro" id="IPR035906">
    <property type="entry name" value="MetI-like_sf"/>
</dbReference>
<dbReference type="SUPFAM" id="SSF161098">
    <property type="entry name" value="MetI-like"/>
    <property type="match status" value="1"/>
</dbReference>
<comment type="subcellular location">
    <subcellularLocation>
        <location evidence="1">Cell membrane</location>
        <topology evidence="1">Multi-pass membrane protein</topology>
    </subcellularLocation>
</comment>
<dbReference type="PANTHER" id="PTHR30489">
    <property type="entry name" value="LIPOPROTEIN-RELEASING SYSTEM TRANSMEMBRANE PROTEIN LOLE"/>
    <property type="match status" value="1"/>
</dbReference>
<keyword evidence="5 7" id="KW-1133">Transmembrane helix</keyword>
<dbReference type="InterPro" id="IPR051447">
    <property type="entry name" value="Lipoprotein-release_system"/>
</dbReference>
<feature type="transmembrane region" description="Helical" evidence="7">
    <location>
        <begin position="20"/>
        <end position="41"/>
    </location>
</feature>
<keyword evidence="6 7" id="KW-0472">Membrane</keyword>
<keyword evidence="11" id="KW-1185">Reference proteome</keyword>
<feature type="transmembrane region" description="Helical" evidence="7">
    <location>
        <begin position="388"/>
        <end position="411"/>
    </location>
</feature>
<evidence type="ECO:0000256" key="5">
    <source>
        <dbReference type="ARBA" id="ARBA00022989"/>
    </source>
</evidence>
<evidence type="ECO:0000313" key="10">
    <source>
        <dbReference type="EMBL" id="MFC1850517.1"/>
    </source>
</evidence>
<dbReference type="PANTHER" id="PTHR30489:SF0">
    <property type="entry name" value="LIPOPROTEIN-RELEASING SYSTEM TRANSMEMBRANE PROTEIN LOLE"/>
    <property type="match status" value="1"/>
</dbReference>
<sequence>MMKFLVIGLLRDRQRSLFPILIVAIGVWITVFLQAYIAGFFSDLIDSTARFSTGHVKVMSRAYAENEDQRPNDLALLGVDQITTDLQQNYPDMTWVKRIQFGGLLDIPDETGETRSQGPVAGMGVDLLSPTSSEIAVLNIEKAIVSGRLPQNPGEILISDKLARKLEVQLGETATLLSSTMHGSMTMYNFTVVGTIRFGVLAMDRGAMIADITDIQQALDMVDASGEILGYLENRIYIDEKAAAIVNKFNADYLEVEDEFGPVMGKLKELSNLSEYFDMVDYFSGILVSVFVLVMSIVLWNAGLLGGLRRYGEVGIRLAIGEYKGQVYRSMIYESVLIGIVGSIIGTGLGLGSAYWLQVKGLDISSLMRNVNMMFPTVIRADITSETYYIGFFPGLFATVLGTALSGIGIYKRQTAQLFKELGV</sequence>